<reference evidence="2 3" key="1">
    <citation type="submission" date="2020-08" db="EMBL/GenBank/DDBJ databases">
        <title>Genomic Encyclopedia of Type Strains, Phase III (KMG-III): the genomes of soil and plant-associated and newly described type strains.</title>
        <authorList>
            <person name="Whitman W."/>
        </authorList>
    </citation>
    <scope>NUCLEOTIDE SEQUENCE [LARGE SCALE GENOMIC DNA]</scope>
    <source>
        <strain evidence="2 3">CECT 3273</strain>
    </source>
</reference>
<evidence type="ECO:0000256" key="1">
    <source>
        <dbReference type="SAM" id="Phobius"/>
    </source>
</evidence>
<gene>
    <name evidence="2" type="ORF">FHS37_007576</name>
</gene>
<dbReference type="Pfam" id="PF18159">
    <property type="entry name" value="S_4TM"/>
    <property type="match status" value="1"/>
</dbReference>
<feature type="transmembrane region" description="Helical" evidence="1">
    <location>
        <begin position="41"/>
        <end position="61"/>
    </location>
</feature>
<name>A0A7W7VAY7_9ACTN</name>
<keyword evidence="3" id="KW-1185">Reference proteome</keyword>
<keyword evidence="1" id="KW-1133">Transmembrane helix</keyword>
<feature type="transmembrane region" description="Helical" evidence="1">
    <location>
        <begin position="67"/>
        <end position="87"/>
    </location>
</feature>
<evidence type="ECO:0000313" key="2">
    <source>
        <dbReference type="EMBL" id="MBB4903479.1"/>
    </source>
</evidence>
<keyword evidence="1" id="KW-0472">Membrane</keyword>
<protein>
    <submittedName>
        <fullName evidence="2">Uncharacterized protein</fullName>
    </submittedName>
</protein>
<feature type="transmembrane region" description="Helical" evidence="1">
    <location>
        <begin position="174"/>
        <end position="192"/>
    </location>
</feature>
<dbReference type="InterPro" id="IPR049920">
    <property type="entry name" value="IK1_05631-like"/>
</dbReference>
<evidence type="ECO:0000313" key="3">
    <source>
        <dbReference type="Proteomes" id="UP000579523"/>
    </source>
</evidence>
<dbReference type="EMBL" id="JACHJI010000030">
    <property type="protein sequence ID" value="MBB4903479.1"/>
    <property type="molecule type" value="Genomic_DNA"/>
</dbReference>
<proteinExistence type="predicted"/>
<sequence>MTTSRPEGVDTPIEARQNEPEFLAMRSAGRRANDRADRIRALRATGTIGLALAAPLLMIVWPDASTALAVAAALWIVAGRTVLDAWYQKQNLRAARAQELYDTGLFRLPWNTGLTGSRKAAVEDVAALRGDIDDDRNRDWYEHVPAVPWPLDVLACQEQNLIFARRNHRAYGKVLRGAVAVVITGAVGLALIKELSVNEFLVQLFVPLAPALLDLVELPRQHEAAARSLEDAEADIDELWNRHADGEALTAADCRSVQNSIWNSRVTAPRVPDLMHRHGYSANSAANAARMQTIQENFAPGS</sequence>
<accession>A0A7W7VAY7</accession>
<organism evidence="2 3">
    <name type="scientific">Streptomyces griseomycini</name>
    <dbReference type="NCBI Taxonomy" id="66895"/>
    <lineage>
        <taxon>Bacteria</taxon>
        <taxon>Bacillati</taxon>
        <taxon>Actinomycetota</taxon>
        <taxon>Actinomycetes</taxon>
        <taxon>Kitasatosporales</taxon>
        <taxon>Streptomycetaceae</taxon>
        <taxon>Streptomyces</taxon>
    </lineage>
</organism>
<dbReference type="Proteomes" id="UP000579523">
    <property type="component" value="Unassembled WGS sequence"/>
</dbReference>
<dbReference type="AlphaFoldDB" id="A0A7W7VAY7"/>
<keyword evidence="1" id="KW-0812">Transmembrane</keyword>
<comment type="caution">
    <text evidence="2">The sequence shown here is derived from an EMBL/GenBank/DDBJ whole genome shotgun (WGS) entry which is preliminary data.</text>
</comment>
<dbReference type="RefSeq" id="WP_184829534.1">
    <property type="nucleotide sequence ID" value="NZ_BMTK01000041.1"/>
</dbReference>